<organism evidence="2 3">
    <name type="scientific">Trichomonas vaginalis (strain ATCC PRA-98 / G3)</name>
    <dbReference type="NCBI Taxonomy" id="412133"/>
    <lineage>
        <taxon>Eukaryota</taxon>
        <taxon>Metamonada</taxon>
        <taxon>Parabasalia</taxon>
        <taxon>Trichomonadida</taxon>
        <taxon>Trichomonadidae</taxon>
        <taxon>Trichomonas</taxon>
    </lineage>
</organism>
<dbReference type="EMBL" id="DS113447">
    <property type="protein sequence ID" value="EAY05502.1"/>
    <property type="molecule type" value="Genomic_DNA"/>
</dbReference>
<proteinExistence type="predicted"/>
<dbReference type="SMR" id="A2EPB7"/>
<protein>
    <recommendedName>
        <fullName evidence="4">Tetraspanin family protein</fullName>
    </recommendedName>
</protein>
<dbReference type="VEuPathDB" id="TrichDB:TVAGG3_0679590"/>
<name>A2EPB7_TRIV3</name>
<reference evidence="2" key="1">
    <citation type="submission" date="2006-10" db="EMBL/GenBank/DDBJ databases">
        <authorList>
            <person name="Amadeo P."/>
            <person name="Zhao Q."/>
            <person name="Wortman J."/>
            <person name="Fraser-Liggett C."/>
            <person name="Carlton J."/>
        </authorList>
    </citation>
    <scope>NUCLEOTIDE SEQUENCE</scope>
    <source>
        <strain evidence="2">G3</strain>
    </source>
</reference>
<dbReference type="Proteomes" id="UP000001542">
    <property type="component" value="Unassembled WGS sequence"/>
</dbReference>
<evidence type="ECO:0000256" key="1">
    <source>
        <dbReference type="SAM" id="Phobius"/>
    </source>
</evidence>
<evidence type="ECO:0008006" key="4">
    <source>
        <dbReference type="Google" id="ProtNLM"/>
    </source>
</evidence>
<evidence type="ECO:0000313" key="2">
    <source>
        <dbReference type="EMBL" id="EAY05502.1"/>
    </source>
</evidence>
<feature type="transmembrane region" description="Helical" evidence="1">
    <location>
        <begin position="6"/>
        <end position="25"/>
    </location>
</feature>
<sequence>MSLQLLSKIILIAIAISNILTYMTIRNWLMKSKLGIIDSSILSDLLWTFFITIVSTCAVHMSYKKNLTTVLFLICSVLTYQSCYIFYRGFSLYFDPASFIGLYGSYWMDNPKHPIFGNISREFKCCGFHKVDEFSDIKCRYPKAIPCLMAISEALNKSIKDSGLVISAQAVLLLISAITIFVYFLIVTNSLK</sequence>
<keyword evidence="1" id="KW-0472">Membrane</keyword>
<feature type="transmembrane region" description="Helical" evidence="1">
    <location>
        <begin position="69"/>
        <end position="87"/>
    </location>
</feature>
<reference evidence="2" key="2">
    <citation type="journal article" date="2007" name="Science">
        <title>Draft genome sequence of the sexually transmitted pathogen Trichomonas vaginalis.</title>
        <authorList>
            <person name="Carlton J.M."/>
            <person name="Hirt R.P."/>
            <person name="Silva J.C."/>
            <person name="Delcher A.L."/>
            <person name="Schatz M."/>
            <person name="Zhao Q."/>
            <person name="Wortman J.R."/>
            <person name="Bidwell S.L."/>
            <person name="Alsmark U.C.M."/>
            <person name="Besteiro S."/>
            <person name="Sicheritz-Ponten T."/>
            <person name="Noel C.J."/>
            <person name="Dacks J.B."/>
            <person name="Foster P.G."/>
            <person name="Simillion C."/>
            <person name="Van de Peer Y."/>
            <person name="Miranda-Saavedra D."/>
            <person name="Barton G.J."/>
            <person name="Westrop G.D."/>
            <person name="Mueller S."/>
            <person name="Dessi D."/>
            <person name="Fiori P.L."/>
            <person name="Ren Q."/>
            <person name="Paulsen I."/>
            <person name="Zhang H."/>
            <person name="Bastida-Corcuera F.D."/>
            <person name="Simoes-Barbosa A."/>
            <person name="Brown M.T."/>
            <person name="Hayes R.D."/>
            <person name="Mukherjee M."/>
            <person name="Okumura C.Y."/>
            <person name="Schneider R."/>
            <person name="Smith A.J."/>
            <person name="Vanacova S."/>
            <person name="Villalvazo M."/>
            <person name="Haas B.J."/>
            <person name="Pertea M."/>
            <person name="Feldblyum T.V."/>
            <person name="Utterback T.R."/>
            <person name="Shu C.L."/>
            <person name="Osoegawa K."/>
            <person name="de Jong P.J."/>
            <person name="Hrdy I."/>
            <person name="Horvathova L."/>
            <person name="Zubacova Z."/>
            <person name="Dolezal P."/>
            <person name="Malik S.B."/>
            <person name="Logsdon J.M. Jr."/>
            <person name="Henze K."/>
            <person name="Gupta A."/>
            <person name="Wang C.C."/>
            <person name="Dunne R.L."/>
            <person name="Upcroft J.A."/>
            <person name="Upcroft P."/>
            <person name="White O."/>
            <person name="Salzberg S.L."/>
            <person name="Tang P."/>
            <person name="Chiu C.-H."/>
            <person name="Lee Y.-S."/>
            <person name="Embley T.M."/>
            <person name="Coombs G.H."/>
            <person name="Mottram J.C."/>
            <person name="Tachezy J."/>
            <person name="Fraser-Liggett C.M."/>
            <person name="Johnson P.J."/>
        </authorList>
    </citation>
    <scope>NUCLEOTIDE SEQUENCE [LARGE SCALE GENOMIC DNA]</scope>
    <source>
        <strain evidence="2">G3</strain>
    </source>
</reference>
<accession>A2EPB7</accession>
<evidence type="ECO:0000313" key="3">
    <source>
        <dbReference type="Proteomes" id="UP000001542"/>
    </source>
</evidence>
<dbReference type="RefSeq" id="XP_001317725.1">
    <property type="nucleotide sequence ID" value="XM_001317690.1"/>
</dbReference>
<dbReference type="InParanoid" id="A2EPB7"/>
<feature type="transmembrane region" description="Helical" evidence="1">
    <location>
        <begin position="45"/>
        <end position="63"/>
    </location>
</feature>
<keyword evidence="1" id="KW-1133">Transmembrane helix</keyword>
<keyword evidence="1" id="KW-0812">Transmembrane</keyword>
<dbReference type="KEGG" id="tva:4763368"/>
<gene>
    <name evidence="2" type="ORF">TVAG_080940</name>
</gene>
<dbReference type="AlphaFoldDB" id="A2EPB7"/>
<dbReference type="VEuPathDB" id="TrichDB:TVAG_080940"/>
<feature type="transmembrane region" description="Helical" evidence="1">
    <location>
        <begin position="164"/>
        <end position="186"/>
    </location>
</feature>
<keyword evidence="3" id="KW-1185">Reference proteome</keyword>